<feature type="transmembrane region" description="Helical" evidence="9">
    <location>
        <begin position="176"/>
        <end position="205"/>
    </location>
</feature>
<evidence type="ECO:0000256" key="5">
    <source>
        <dbReference type="ARBA" id="ARBA00022692"/>
    </source>
</evidence>
<evidence type="ECO:0000256" key="1">
    <source>
        <dbReference type="ARBA" id="ARBA00004429"/>
    </source>
</evidence>
<dbReference type="RefSeq" id="WP_114440751.1">
    <property type="nucleotide sequence ID" value="NZ_QOZG01000005.1"/>
</dbReference>
<evidence type="ECO:0000256" key="4">
    <source>
        <dbReference type="ARBA" id="ARBA00022475"/>
    </source>
</evidence>
<organism evidence="11 12">
    <name type="scientific">Phyllobacterium salinisoli</name>
    <dbReference type="NCBI Taxonomy" id="1899321"/>
    <lineage>
        <taxon>Bacteria</taxon>
        <taxon>Pseudomonadati</taxon>
        <taxon>Pseudomonadota</taxon>
        <taxon>Alphaproteobacteria</taxon>
        <taxon>Hyphomicrobiales</taxon>
        <taxon>Phyllobacteriaceae</taxon>
        <taxon>Phyllobacterium</taxon>
    </lineage>
</organism>
<keyword evidence="7 9" id="KW-1133">Transmembrane helix</keyword>
<feature type="transmembrane region" description="Helical" evidence="9">
    <location>
        <begin position="89"/>
        <end position="114"/>
    </location>
</feature>
<dbReference type="Proteomes" id="UP000253420">
    <property type="component" value="Unassembled WGS sequence"/>
</dbReference>
<feature type="transmembrane region" description="Helical" evidence="9">
    <location>
        <begin position="225"/>
        <end position="246"/>
    </location>
</feature>
<reference evidence="11 12" key="1">
    <citation type="submission" date="2018-07" db="EMBL/GenBank/DDBJ databases">
        <title>The draft genome of Phyllobacterium salinisoli.</title>
        <authorList>
            <person name="Liu L."/>
            <person name="Li L."/>
            <person name="Zhang X."/>
            <person name="Liang L."/>
        </authorList>
    </citation>
    <scope>NUCLEOTIDE SEQUENCE [LARGE SCALE GENOMIC DNA]</scope>
    <source>
        <strain evidence="11 12">LLAN61</strain>
    </source>
</reference>
<evidence type="ECO:0000256" key="2">
    <source>
        <dbReference type="ARBA" id="ARBA00010072"/>
    </source>
</evidence>
<dbReference type="OrthoDB" id="9808531at2"/>
<dbReference type="PROSITE" id="PS50928">
    <property type="entry name" value="ABC_TM1"/>
    <property type="match status" value="1"/>
</dbReference>
<dbReference type="PANTHER" id="PTHR30614:SF37">
    <property type="entry name" value="AMINO-ACID ABC TRANSPORTER PERMEASE PROTEIN YHDX-RELATED"/>
    <property type="match status" value="1"/>
</dbReference>
<keyword evidence="12" id="KW-1185">Reference proteome</keyword>
<dbReference type="NCBIfam" id="TIGR01726">
    <property type="entry name" value="HEQRo_perm_3TM"/>
    <property type="match status" value="1"/>
</dbReference>
<keyword evidence="6" id="KW-0029">Amino-acid transport</keyword>
<dbReference type="SUPFAM" id="SSF161098">
    <property type="entry name" value="MetI-like"/>
    <property type="match status" value="2"/>
</dbReference>
<feature type="transmembrane region" description="Helical" evidence="9">
    <location>
        <begin position="367"/>
        <end position="388"/>
    </location>
</feature>
<feature type="transmembrane region" description="Helical" evidence="9">
    <location>
        <begin position="135"/>
        <end position="156"/>
    </location>
</feature>
<evidence type="ECO:0000256" key="6">
    <source>
        <dbReference type="ARBA" id="ARBA00022970"/>
    </source>
</evidence>
<dbReference type="Pfam" id="PF00528">
    <property type="entry name" value="BPD_transp_1"/>
    <property type="match status" value="1"/>
</dbReference>
<gene>
    <name evidence="11" type="ORF">DUT91_12490</name>
</gene>
<proteinExistence type="inferred from homology"/>
<keyword evidence="8 9" id="KW-0472">Membrane</keyword>
<dbReference type="Gene3D" id="1.10.3720.10">
    <property type="entry name" value="MetI-like"/>
    <property type="match status" value="2"/>
</dbReference>
<comment type="similarity">
    <text evidence="2">Belongs to the binding-protein-dependent transport system permease family. HisMQ subfamily.</text>
</comment>
<dbReference type="PANTHER" id="PTHR30614">
    <property type="entry name" value="MEMBRANE COMPONENT OF AMINO ACID ABC TRANSPORTER"/>
    <property type="match status" value="1"/>
</dbReference>
<evidence type="ECO:0000256" key="3">
    <source>
        <dbReference type="ARBA" id="ARBA00022448"/>
    </source>
</evidence>
<evidence type="ECO:0000259" key="10">
    <source>
        <dbReference type="PROSITE" id="PS50928"/>
    </source>
</evidence>
<keyword evidence="5 9" id="KW-0812">Transmembrane</keyword>
<evidence type="ECO:0000256" key="9">
    <source>
        <dbReference type="RuleBase" id="RU363032"/>
    </source>
</evidence>
<dbReference type="InterPro" id="IPR010065">
    <property type="entry name" value="AA_ABC_transptr_permease_3TM"/>
</dbReference>
<dbReference type="GO" id="GO:0022857">
    <property type="term" value="F:transmembrane transporter activity"/>
    <property type="evidence" value="ECO:0007669"/>
    <property type="project" value="InterPro"/>
</dbReference>
<dbReference type="InterPro" id="IPR000515">
    <property type="entry name" value="MetI-like"/>
</dbReference>
<name>A0A368K1U8_9HYPH</name>
<dbReference type="InterPro" id="IPR035906">
    <property type="entry name" value="MetI-like_sf"/>
</dbReference>
<sequence length="397" mass="43224">MASQDITESGRESPGVSWLYDPKIRGIIYQAVTFIAIIGLIWWIVGNTVANLQRANIASGFGFLNGRAGFDISQSPIAYSSDATYGRALLVGLLNTLNVAVIGIVTASILGFLIGIGRLSRNWLVRKICLVYVEIFRNVPPLLVIFFWYFGVLSVLPQARESISLPFSSYLNNRGFFFPVAVWGENAGLIGIALLIGLALSFLVFRWARKRQMATGQIFPVYRTAAALIVGLPLLAFVVTGFPLSFDYPQLGTFNLSGGTQIRPEFLALFLALSFYTAAFIAEIVRAGILGVSRGQTEASYALGLRPGQAMRLVVIPQALRIIIPPLSSQYLNLTKNSSLAIAIGYPDLVAVGGTILNQTGQSIEIVAIWMVIYLGLSLITSGLMNWFNAKMALVER</sequence>
<evidence type="ECO:0000256" key="7">
    <source>
        <dbReference type="ARBA" id="ARBA00022989"/>
    </source>
</evidence>
<dbReference type="GO" id="GO:0006865">
    <property type="term" value="P:amino acid transport"/>
    <property type="evidence" value="ECO:0007669"/>
    <property type="project" value="UniProtKB-KW"/>
</dbReference>
<keyword evidence="4" id="KW-1003">Cell membrane</keyword>
<accession>A0A368K1U8</accession>
<evidence type="ECO:0000313" key="11">
    <source>
        <dbReference type="EMBL" id="RCS23134.1"/>
    </source>
</evidence>
<dbReference type="GO" id="GO:0043190">
    <property type="term" value="C:ATP-binding cassette (ABC) transporter complex"/>
    <property type="evidence" value="ECO:0007669"/>
    <property type="project" value="InterPro"/>
</dbReference>
<keyword evidence="3 9" id="KW-0813">Transport</keyword>
<dbReference type="EMBL" id="QOZG01000005">
    <property type="protein sequence ID" value="RCS23134.1"/>
    <property type="molecule type" value="Genomic_DNA"/>
</dbReference>
<feature type="transmembrane region" description="Helical" evidence="9">
    <location>
        <begin position="266"/>
        <end position="285"/>
    </location>
</feature>
<comment type="caution">
    <text evidence="11">The sequence shown here is derived from an EMBL/GenBank/DDBJ whole genome shotgun (WGS) entry which is preliminary data.</text>
</comment>
<evidence type="ECO:0000313" key="12">
    <source>
        <dbReference type="Proteomes" id="UP000253420"/>
    </source>
</evidence>
<evidence type="ECO:0000256" key="8">
    <source>
        <dbReference type="ARBA" id="ARBA00023136"/>
    </source>
</evidence>
<feature type="domain" description="ABC transmembrane type-1" evidence="10">
    <location>
        <begin position="93"/>
        <end position="385"/>
    </location>
</feature>
<comment type="subcellular location">
    <subcellularLocation>
        <location evidence="1">Cell inner membrane</location>
        <topology evidence="1">Multi-pass membrane protein</topology>
    </subcellularLocation>
    <subcellularLocation>
        <location evidence="9">Cell membrane</location>
        <topology evidence="9">Multi-pass membrane protein</topology>
    </subcellularLocation>
</comment>
<protein>
    <submittedName>
        <fullName evidence="11">ABC transporter permease subunit</fullName>
    </submittedName>
</protein>
<feature type="transmembrane region" description="Helical" evidence="9">
    <location>
        <begin position="27"/>
        <end position="45"/>
    </location>
</feature>
<dbReference type="AlphaFoldDB" id="A0A368K1U8"/>
<dbReference type="InterPro" id="IPR043429">
    <property type="entry name" value="ArtM/GltK/GlnP/TcyL/YhdX-like"/>
</dbReference>
<dbReference type="CDD" id="cd06261">
    <property type="entry name" value="TM_PBP2"/>
    <property type="match status" value="1"/>
</dbReference>